<dbReference type="InterPro" id="IPR008462">
    <property type="entry name" value="CsbD"/>
</dbReference>
<dbReference type="OrthoDB" id="2143260at2"/>
<dbReference type="EMBL" id="FUHU01000035">
    <property type="protein sequence ID" value="SJM61972.1"/>
    <property type="molecule type" value="Genomic_DNA"/>
</dbReference>
<feature type="domain" description="CsbD-like" evidence="3">
    <location>
        <begin position="5"/>
        <end position="57"/>
    </location>
</feature>
<evidence type="ECO:0000313" key="4">
    <source>
        <dbReference type="EMBL" id="SJM61972.1"/>
    </source>
</evidence>
<evidence type="ECO:0000256" key="1">
    <source>
        <dbReference type="ARBA" id="ARBA00009129"/>
    </source>
</evidence>
<protein>
    <recommendedName>
        <fullName evidence="3">CsbD-like domain-containing protein</fullName>
    </recommendedName>
</protein>
<dbReference type="SUPFAM" id="SSF69047">
    <property type="entry name" value="Hypothetical protein YjbJ"/>
    <property type="match status" value="1"/>
</dbReference>
<dbReference type="AlphaFoldDB" id="A0A1R4G1W7"/>
<comment type="similarity">
    <text evidence="1">Belongs to the UPF0337 (CsbD) family.</text>
</comment>
<dbReference type="RefSeq" id="WP_086992036.1">
    <property type="nucleotide sequence ID" value="NZ_FUHU01000035.1"/>
</dbReference>
<name>A0A1R4G1W7_9MICO</name>
<evidence type="ECO:0000256" key="2">
    <source>
        <dbReference type="SAM" id="MobiDB-lite"/>
    </source>
</evidence>
<dbReference type="GeneID" id="303173172"/>
<dbReference type="Proteomes" id="UP000195787">
    <property type="component" value="Unassembled WGS sequence"/>
</dbReference>
<dbReference type="InterPro" id="IPR036629">
    <property type="entry name" value="YjbJ_sf"/>
</dbReference>
<feature type="region of interest" description="Disordered" evidence="2">
    <location>
        <begin position="1"/>
        <end position="58"/>
    </location>
</feature>
<gene>
    <name evidence="4" type="ORF">CZ674_08095</name>
</gene>
<accession>A0A1R4G1W7</accession>
<reference evidence="4 5" key="1">
    <citation type="submission" date="2017-02" db="EMBL/GenBank/DDBJ databases">
        <authorList>
            <person name="Peterson S.W."/>
        </authorList>
    </citation>
    <scope>NUCLEOTIDE SEQUENCE [LARGE SCALE GENOMIC DNA]</scope>
    <source>
        <strain evidence="4 5">LMG 22410</strain>
    </source>
</reference>
<keyword evidence="5" id="KW-1185">Reference proteome</keyword>
<organism evidence="4 5">
    <name type="scientific">Agrococcus casei LMG 22410</name>
    <dbReference type="NCBI Taxonomy" id="1255656"/>
    <lineage>
        <taxon>Bacteria</taxon>
        <taxon>Bacillati</taxon>
        <taxon>Actinomycetota</taxon>
        <taxon>Actinomycetes</taxon>
        <taxon>Micrococcales</taxon>
        <taxon>Microbacteriaceae</taxon>
        <taxon>Agrococcus</taxon>
    </lineage>
</organism>
<dbReference type="Pfam" id="PF05532">
    <property type="entry name" value="CsbD"/>
    <property type="match status" value="1"/>
</dbReference>
<proteinExistence type="inferred from homology"/>
<evidence type="ECO:0000313" key="5">
    <source>
        <dbReference type="Proteomes" id="UP000195787"/>
    </source>
</evidence>
<dbReference type="Gene3D" id="1.10.1470.10">
    <property type="entry name" value="YjbJ"/>
    <property type="match status" value="1"/>
</dbReference>
<sequence>MGIGDKAEAGFDKVAGKAKETTGKLTDNERLEAEGKADQLKGSAKEGIERVKDSFKKD</sequence>
<evidence type="ECO:0000259" key="3">
    <source>
        <dbReference type="Pfam" id="PF05532"/>
    </source>
</evidence>